<proteinExistence type="predicted"/>
<dbReference type="RefSeq" id="WP_101465279.1">
    <property type="nucleotide sequence ID" value="NZ_PJMW01000002.1"/>
</dbReference>
<dbReference type="EMBL" id="PJMW01000002">
    <property type="protein sequence ID" value="PKV78931.1"/>
    <property type="molecule type" value="Genomic_DNA"/>
</dbReference>
<comment type="caution">
    <text evidence="1">The sequence shown here is derived from an EMBL/GenBank/DDBJ whole genome shotgun (WGS) entry which is preliminary data.</text>
</comment>
<keyword evidence="2" id="KW-1185">Reference proteome</keyword>
<dbReference type="Proteomes" id="UP000233766">
    <property type="component" value="Unassembled WGS sequence"/>
</dbReference>
<sequence>MQPDGTAYNDLSWDQAAAEHLASRNKMVTAEMKLVRLVWYRQSLAGVIALTMCFRSERELFTVAAWLIEEAVGTVGRINEYATAHLALGR</sequence>
<evidence type="ECO:0000313" key="1">
    <source>
        <dbReference type="EMBL" id="PKV78931.1"/>
    </source>
</evidence>
<accession>A0A2N3VBD9</accession>
<evidence type="ECO:0000313" key="2">
    <source>
        <dbReference type="Proteomes" id="UP000233766"/>
    </source>
</evidence>
<reference evidence="1 2" key="1">
    <citation type="submission" date="2017-12" db="EMBL/GenBank/DDBJ databases">
        <title>Sequencing the genomes of 1000 Actinobacteria strains.</title>
        <authorList>
            <person name="Klenk H.-P."/>
        </authorList>
    </citation>
    <scope>NUCLEOTIDE SEQUENCE [LARGE SCALE GENOMIC DNA]</scope>
    <source>
        <strain evidence="1 2">DSM 44489</strain>
    </source>
</reference>
<dbReference type="AlphaFoldDB" id="A0A2N3VBD9"/>
<organism evidence="1 2">
    <name type="scientific">Nocardia fluminea</name>
    <dbReference type="NCBI Taxonomy" id="134984"/>
    <lineage>
        <taxon>Bacteria</taxon>
        <taxon>Bacillati</taxon>
        <taxon>Actinomycetota</taxon>
        <taxon>Actinomycetes</taxon>
        <taxon>Mycobacteriales</taxon>
        <taxon>Nocardiaceae</taxon>
        <taxon>Nocardia</taxon>
    </lineage>
</organism>
<protein>
    <submittedName>
        <fullName evidence="1">Uncharacterized protein</fullName>
    </submittedName>
</protein>
<gene>
    <name evidence="1" type="ORF">ATK86_3316</name>
</gene>
<name>A0A2N3VBD9_9NOCA</name>